<name>A0A2G5T9Q9_9PELO</name>
<dbReference type="PANTHER" id="PTHR33939:SF1">
    <property type="entry name" value="DUF4371 DOMAIN-CONTAINING PROTEIN"/>
    <property type="match status" value="1"/>
</dbReference>
<proteinExistence type="predicted"/>
<reference evidence="4" key="1">
    <citation type="submission" date="2017-10" db="EMBL/GenBank/DDBJ databases">
        <title>Rapid genome shrinkage in a self-fertile nematode reveals novel sperm competition proteins.</title>
        <authorList>
            <person name="Yin D."/>
            <person name="Schwarz E.M."/>
            <person name="Thomas C.G."/>
            <person name="Felde R.L."/>
            <person name="Korf I.F."/>
            <person name="Cutter A.D."/>
            <person name="Schartner C.M."/>
            <person name="Ralston E.J."/>
            <person name="Meyer B.J."/>
            <person name="Haag E.S."/>
        </authorList>
    </citation>
    <scope>NUCLEOTIDE SEQUENCE [LARGE SCALE GENOMIC DNA]</scope>
    <source>
        <strain evidence="4">JU1422</strain>
    </source>
</reference>
<dbReference type="AlphaFoldDB" id="A0A2G5T9Q9"/>
<comment type="caution">
    <text evidence="3">The sequence shown here is derived from an EMBL/GenBank/DDBJ whole genome shotgun (WGS) entry which is preliminary data.</text>
</comment>
<dbReference type="InterPro" id="IPR036397">
    <property type="entry name" value="RNaseH_sf"/>
</dbReference>
<evidence type="ECO:0000256" key="1">
    <source>
        <dbReference type="SAM" id="MobiDB-lite"/>
    </source>
</evidence>
<keyword evidence="4" id="KW-1185">Reference proteome</keyword>
<feature type="compositionally biased region" description="Basic and acidic residues" evidence="1">
    <location>
        <begin position="23"/>
        <end position="37"/>
    </location>
</feature>
<evidence type="ECO:0000313" key="4">
    <source>
        <dbReference type="Proteomes" id="UP000230233"/>
    </source>
</evidence>
<dbReference type="Proteomes" id="UP000230233">
    <property type="component" value="Chromosome V"/>
</dbReference>
<feature type="region of interest" description="Disordered" evidence="1">
    <location>
        <begin position="1"/>
        <end position="45"/>
    </location>
</feature>
<dbReference type="Gene3D" id="3.30.420.10">
    <property type="entry name" value="Ribonuclease H-like superfamily/Ribonuclease H"/>
    <property type="match status" value="1"/>
</dbReference>
<evidence type="ECO:0000259" key="2">
    <source>
        <dbReference type="Pfam" id="PF13358"/>
    </source>
</evidence>
<dbReference type="GO" id="GO:0003676">
    <property type="term" value="F:nucleic acid binding"/>
    <property type="evidence" value="ECO:0007669"/>
    <property type="project" value="InterPro"/>
</dbReference>
<dbReference type="PANTHER" id="PTHR33939">
    <property type="entry name" value="PROTEIN CBG22215"/>
    <property type="match status" value="1"/>
</dbReference>
<accession>A0A2G5T9Q9</accession>
<dbReference type="InterPro" id="IPR038717">
    <property type="entry name" value="Tc1-like_DDE_dom"/>
</dbReference>
<feature type="compositionally biased region" description="Basic and acidic residues" evidence="1">
    <location>
        <begin position="1"/>
        <end position="13"/>
    </location>
</feature>
<protein>
    <recommendedName>
        <fullName evidence="2">Tc1-like transposase DDE domain-containing protein</fullName>
    </recommendedName>
</protein>
<dbReference type="Pfam" id="PF13358">
    <property type="entry name" value="DDE_3"/>
    <property type="match status" value="1"/>
</dbReference>
<dbReference type="EMBL" id="PDUG01000005">
    <property type="protein sequence ID" value="PIC24022.1"/>
    <property type="molecule type" value="Genomic_DNA"/>
</dbReference>
<evidence type="ECO:0000313" key="3">
    <source>
        <dbReference type="EMBL" id="PIC24022.1"/>
    </source>
</evidence>
<feature type="domain" description="Tc1-like transposase DDE" evidence="2">
    <location>
        <begin position="340"/>
        <end position="477"/>
    </location>
</feature>
<gene>
    <name evidence="3" type="primary">Cnig_chr_V.g17508</name>
    <name evidence="3" type="ORF">B9Z55_017508</name>
</gene>
<sequence length="617" mass="70540">MEHKSLCQEDARHTPYKLAPARRKNDPARRKIRRTPDVEAVMPTAEEKKSLLEKAYAEEKKHLQARKVEEEKEIESPGHIAGKGEHLTNTVYKNIVKLKEALGESAKECMINNVLDFASAILGVDRSTVVAHAHKIPASPPSRVPQTRKYRRERAAGMMSVEDKREIMDHLQSCWKNDQFVSLKGLLKWARSSINYQYGLSTLGCALAGMGLCYRQKSHNPIIEERRDLIFLREKYLKEMKYLRTQNAYFVFFDETWVFAGMVLSKGWQIQWGTMYERARLANIEEPLPGPKKGKNKGKRGIVMAVISEDGILEGSEKVIISGGKVDDQKEDYHQEMTASLCEDYLINNVFPSLLKAAADAGRPPVLVLDNASYHCRTIENAPTSASKIAEIKEFLDSEGVHYDRYERKTELYKKVQEHMKSVGGRTVFKKYFVDEVARKRGIQVIRLPPYHCFLNPIEMFWSQLKQEVRTVGSTSSRLEEVRDLSLQFMANFSSEASLKLFNKVEKEENKLRELLEIRSQELKEIAEEPEQFEIFDSDGILNDDFHNWLVALENDGDELEDDDFISEPFSSIFEAADTAKQAAVFHTTEDLRQSCSNVAVSCFIAAEMCSGLSYMF</sequence>
<dbReference type="OrthoDB" id="5874348at2759"/>
<organism evidence="3 4">
    <name type="scientific">Caenorhabditis nigoni</name>
    <dbReference type="NCBI Taxonomy" id="1611254"/>
    <lineage>
        <taxon>Eukaryota</taxon>
        <taxon>Metazoa</taxon>
        <taxon>Ecdysozoa</taxon>
        <taxon>Nematoda</taxon>
        <taxon>Chromadorea</taxon>
        <taxon>Rhabditida</taxon>
        <taxon>Rhabditina</taxon>
        <taxon>Rhabditomorpha</taxon>
        <taxon>Rhabditoidea</taxon>
        <taxon>Rhabditidae</taxon>
        <taxon>Peloderinae</taxon>
        <taxon>Caenorhabditis</taxon>
    </lineage>
</organism>